<dbReference type="AlphaFoldDB" id="D7E2V4"/>
<evidence type="ECO:0000313" key="3">
    <source>
        <dbReference type="EMBL" id="ADI63481.1"/>
    </source>
</evidence>
<dbReference type="Pfam" id="PF13546">
    <property type="entry name" value="DDE_5"/>
    <property type="match status" value="1"/>
</dbReference>
<proteinExistence type="predicted"/>
<evidence type="ECO:0000259" key="2">
    <source>
        <dbReference type="Pfam" id="PF13546"/>
    </source>
</evidence>
<keyword evidence="4" id="KW-1185">Reference proteome</keyword>
<dbReference type="eggNOG" id="COG3385">
    <property type="taxonomic scope" value="Bacteria"/>
</dbReference>
<feature type="domain" description="Transposase IS701-like DDE" evidence="2">
    <location>
        <begin position="11"/>
        <end position="61"/>
    </location>
</feature>
<keyword evidence="1" id="KW-0812">Transmembrane</keyword>
<dbReference type="STRING" id="551115.Aazo_1155"/>
<reference evidence="3 4" key="1">
    <citation type="journal article" date="2010" name="PLoS ONE">
        <title>Genome erosion in a nitrogen-fixing vertically transmitted endosymbiotic multicellular cyanobacterium.</title>
        <authorList>
            <person name="Ran L."/>
            <person name="Larsson J."/>
            <person name="Vigil-Stenman T."/>
            <person name="Nylander J.A."/>
            <person name="Ininbergs K."/>
            <person name="Zheng W.W."/>
            <person name="Lapidus A."/>
            <person name="Lowry S."/>
            <person name="Haselkorn R."/>
            <person name="Bergman B."/>
        </authorList>
    </citation>
    <scope>NUCLEOTIDE SEQUENCE [LARGE SCALE GENOMIC DNA]</scope>
    <source>
        <strain evidence="3 4">0708</strain>
    </source>
</reference>
<keyword evidence="1" id="KW-0472">Membrane</keyword>
<dbReference type="EMBL" id="CP002059">
    <property type="protein sequence ID" value="ADI63481.1"/>
    <property type="molecule type" value="Genomic_DNA"/>
</dbReference>
<protein>
    <submittedName>
        <fullName evidence="3">Transposase</fullName>
    </submittedName>
</protein>
<sequence>MFDILTLLQSLLPEIKVTTMRQLSSFVMAMLVMSGRVTMLGISRWAGIGGSYRTVMRFFQTFILWGMIVLDE</sequence>
<evidence type="ECO:0000313" key="4">
    <source>
        <dbReference type="Proteomes" id="UP000001511"/>
    </source>
</evidence>
<feature type="transmembrane region" description="Helical" evidence="1">
    <location>
        <begin position="20"/>
        <end position="42"/>
    </location>
</feature>
<name>D7E2V4_NOSA0</name>
<dbReference type="HOGENOM" id="CLU_2826959_0_0_3"/>
<organism evidence="3 4">
    <name type="scientific">Nostoc azollae (strain 0708)</name>
    <name type="common">Anabaena azollae (strain 0708)</name>
    <dbReference type="NCBI Taxonomy" id="551115"/>
    <lineage>
        <taxon>Bacteria</taxon>
        <taxon>Bacillati</taxon>
        <taxon>Cyanobacteriota</taxon>
        <taxon>Cyanophyceae</taxon>
        <taxon>Nostocales</taxon>
        <taxon>Nostocaceae</taxon>
        <taxon>Trichormus</taxon>
    </lineage>
</organism>
<dbReference type="KEGG" id="naz:Aazo_1155"/>
<gene>
    <name evidence="3" type="ordered locus">Aazo_1155</name>
</gene>
<evidence type="ECO:0000256" key="1">
    <source>
        <dbReference type="SAM" id="Phobius"/>
    </source>
</evidence>
<dbReference type="InterPro" id="IPR038721">
    <property type="entry name" value="IS701-like_DDE_dom"/>
</dbReference>
<accession>D7E2V4</accession>
<keyword evidence="1" id="KW-1133">Transmembrane helix</keyword>
<dbReference type="Proteomes" id="UP000001511">
    <property type="component" value="Chromosome"/>
</dbReference>